<dbReference type="Pfam" id="PF00583">
    <property type="entry name" value="Acetyltransf_1"/>
    <property type="match status" value="1"/>
</dbReference>
<dbReference type="SUPFAM" id="SSF55729">
    <property type="entry name" value="Acyl-CoA N-acyltransferases (Nat)"/>
    <property type="match status" value="1"/>
</dbReference>
<evidence type="ECO:0000256" key="1">
    <source>
        <dbReference type="SAM" id="MobiDB-lite"/>
    </source>
</evidence>
<evidence type="ECO:0000313" key="4">
    <source>
        <dbReference type="Proteomes" id="UP000002630"/>
    </source>
</evidence>
<dbReference type="Proteomes" id="UP000002630">
    <property type="component" value="Unassembled WGS sequence"/>
</dbReference>
<dbReference type="CDD" id="cd04301">
    <property type="entry name" value="NAT_SF"/>
    <property type="match status" value="1"/>
</dbReference>
<reference evidence="3 4" key="1">
    <citation type="journal article" date="2010" name="Nature">
        <title>The Ectocarpus genome and the independent evolution of multicellularity in brown algae.</title>
        <authorList>
            <person name="Cock J.M."/>
            <person name="Sterck L."/>
            <person name="Rouze P."/>
            <person name="Scornet D."/>
            <person name="Allen A.E."/>
            <person name="Amoutzias G."/>
            <person name="Anthouard V."/>
            <person name="Artiguenave F."/>
            <person name="Aury J.M."/>
            <person name="Badger J.H."/>
            <person name="Beszteri B."/>
            <person name="Billiau K."/>
            <person name="Bonnet E."/>
            <person name="Bothwell J.H."/>
            <person name="Bowler C."/>
            <person name="Boyen C."/>
            <person name="Brownlee C."/>
            <person name="Carrano C.J."/>
            <person name="Charrier B."/>
            <person name="Cho G.Y."/>
            <person name="Coelho S.M."/>
            <person name="Collen J."/>
            <person name="Corre E."/>
            <person name="Da Silva C."/>
            <person name="Delage L."/>
            <person name="Delaroque N."/>
            <person name="Dittami S.M."/>
            <person name="Doulbeau S."/>
            <person name="Elias M."/>
            <person name="Farnham G."/>
            <person name="Gachon C.M."/>
            <person name="Gschloessl B."/>
            <person name="Heesch S."/>
            <person name="Jabbari K."/>
            <person name="Jubin C."/>
            <person name="Kawai H."/>
            <person name="Kimura K."/>
            <person name="Kloareg B."/>
            <person name="Kupper F.C."/>
            <person name="Lang D."/>
            <person name="Le Bail A."/>
            <person name="Leblanc C."/>
            <person name="Lerouge P."/>
            <person name="Lohr M."/>
            <person name="Lopez P.J."/>
            <person name="Martens C."/>
            <person name="Maumus F."/>
            <person name="Michel G."/>
            <person name="Miranda-Saavedra D."/>
            <person name="Morales J."/>
            <person name="Moreau H."/>
            <person name="Motomura T."/>
            <person name="Nagasato C."/>
            <person name="Napoli C.A."/>
            <person name="Nelson D.R."/>
            <person name="Nyvall-Collen P."/>
            <person name="Peters A.F."/>
            <person name="Pommier C."/>
            <person name="Potin P."/>
            <person name="Poulain J."/>
            <person name="Quesneville H."/>
            <person name="Read B."/>
            <person name="Rensing S.A."/>
            <person name="Ritter A."/>
            <person name="Rousvoal S."/>
            <person name="Samanta M."/>
            <person name="Samson G."/>
            <person name="Schroeder D.C."/>
            <person name="Segurens B."/>
            <person name="Strittmatter M."/>
            <person name="Tonon T."/>
            <person name="Tregear J.W."/>
            <person name="Valentin K."/>
            <person name="von Dassow P."/>
            <person name="Yamagishi T."/>
            <person name="Van de Peer Y."/>
            <person name="Wincker P."/>
        </authorList>
    </citation>
    <scope>NUCLEOTIDE SEQUENCE [LARGE SCALE GENOMIC DNA]</scope>
    <source>
        <strain evidence="4">Ec32 / CCAP1310/4</strain>
    </source>
</reference>
<organism evidence="3 4">
    <name type="scientific">Ectocarpus siliculosus</name>
    <name type="common">Brown alga</name>
    <name type="synonym">Conferva siliculosa</name>
    <dbReference type="NCBI Taxonomy" id="2880"/>
    <lineage>
        <taxon>Eukaryota</taxon>
        <taxon>Sar</taxon>
        <taxon>Stramenopiles</taxon>
        <taxon>Ochrophyta</taxon>
        <taxon>PX clade</taxon>
        <taxon>Phaeophyceae</taxon>
        <taxon>Ectocarpales</taxon>
        <taxon>Ectocarpaceae</taxon>
        <taxon>Ectocarpus</taxon>
    </lineage>
</organism>
<evidence type="ECO:0000259" key="2">
    <source>
        <dbReference type="PROSITE" id="PS51186"/>
    </source>
</evidence>
<gene>
    <name evidence="3" type="ORF">Esi_0091_0087</name>
</gene>
<accession>D7G8R9</accession>
<keyword evidence="4" id="KW-1185">Reference proteome</keyword>
<dbReference type="GO" id="GO:0016747">
    <property type="term" value="F:acyltransferase activity, transferring groups other than amino-acyl groups"/>
    <property type="evidence" value="ECO:0007669"/>
    <property type="project" value="InterPro"/>
</dbReference>
<sequence>MMEAPTKIAEVDFRFAGPEDTAEIVTLVNDAFSVEKGGSGLAFTTRDRVSKEEVDACLHGACAEKRWLVLETPHPEETMVAACLICAGTTPGKGSVELLAVEPARQGRGLGSHLLRRAEGILLNFRCRFVRMRVPQWREDVLGWVGKRGYKETGGGVWGELDGESAEGLTRPTRYFMLTHDLLTDEKVAGTFGDGTTRFTAAAAAAAERVALGSTRKPTSKPASSEASRGLDGNNTVQSKDEEDSGRLAGFLSSVLKGLADAEVEDQDGIDAKDVAAAPMADMSVGAEAATPSCPLQYPAPSDGTGASEGATCQPCAGTTTNISTAAPGEDGSVPASRNDFEVVELPSVGGGGDEAADGEESVEDLLGSLMRTLNTEQGRADFRRLAAAGSTS</sequence>
<dbReference type="PROSITE" id="PS51186">
    <property type="entry name" value="GNAT"/>
    <property type="match status" value="1"/>
</dbReference>
<dbReference type="AlphaFoldDB" id="D7G8R9"/>
<dbReference type="Gene3D" id="3.40.630.30">
    <property type="match status" value="1"/>
</dbReference>
<protein>
    <submittedName>
        <fullName evidence="3">Acetyltransferase</fullName>
    </submittedName>
</protein>
<feature type="region of interest" description="Disordered" evidence="1">
    <location>
        <begin position="210"/>
        <end position="245"/>
    </location>
</feature>
<dbReference type="EMBL" id="FN649760">
    <property type="protein sequence ID" value="CBJ28093.1"/>
    <property type="molecule type" value="Genomic_DNA"/>
</dbReference>
<feature type="compositionally biased region" description="Polar residues" evidence="1">
    <location>
        <begin position="221"/>
        <end position="238"/>
    </location>
</feature>
<dbReference type="InterPro" id="IPR000182">
    <property type="entry name" value="GNAT_dom"/>
</dbReference>
<dbReference type="InterPro" id="IPR016181">
    <property type="entry name" value="Acyl_CoA_acyltransferase"/>
</dbReference>
<dbReference type="InParanoid" id="D7G8R9"/>
<proteinExistence type="predicted"/>
<dbReference type="OrthoDB" id="5689at2759"/>
<evidence type="ECO:0000313" key="3">
    <source>
        <dbReference type="EMBL" id="CBJ28093.1"/>
    </source>
</evidence>
<name>D7G8R9_ECTSI</name>
<feature type="domain" description="N-acetyltransferase" evidence="2">
    <location>
        <begin position="11"/>
        <end position="172"/>
    </location>
</feature>